<evidence type="ECO:0000256" key="10">
    <source>
        <dbReference type="SAM" id="Phobius"/>
    </source>
</evidence>
<evidence type="ECO:0000256" key="1">
    <source>
        <dbReference type="ARBA" id="ARBA00004141"/>
    </source>
</evidence>
<feature type="region of interest" description="Disordered" evidence="9">
    <location>
        <begin position="1"/>
        <end position="32"/>
    </location>
</feature>
<evidence type="ECO:0000313" key="13">
    <source>
        <dbReference type="EMBL" id="KAF2815761.1"/>
    </source>
</evidence>
<feature type="transmembrane region" description="Helical" evidence="10">
    <location>
        <begin position="380"/>
        <end position="407"/>
    </location>
</feature>
<gene>
    <name evidence="13 15" type="ORF">BDZ99DRAFT_457722</name>
</gene>
<evidence type="ECO:0000259" key="11">
    <source>
        <dbReference type="Pfam" id="PF02705"/>
    </source>
</evidence>
<keyword evidence="6 10" id="KW-1133">Transmembrane helix</keyword>
<evidence type="ECO:0000256" key="4">
    <source>
        <dbReference type="ARBA" id="ARBA00022692"/>
    </source>
</evidence>
<feature type="transmembrane region" description="Helical" evidence="10">
    <location>
        <begin position="193"/>
        <end position="212"/>
    </location>
</feature>
<dbReference type="AlphaFoldDB" id="A0A6A6Z3N2"/>
<protein>
    <submittedName>
        <fullName evidence="13 15">Potassium uptake protein</fullName>
    </submittedName>
</protein>
<organism evidence="13">
    <name type="scientific">Mytilinidion resinicola</name>
    <dbReference type="NCBI Taxonomy" id="574789"/>
    <lineage>
        <taxon>Eukaryota</taxon>
        <taxon>Fungi</taxon>
        <taxon>Dikarya</taxon>
        <taxon>Ascomycota</taxon>
        <taxon>Pezizomycotina</taxon>
        <taxon>Dothideomycetes</taxon>
        <taxon>Pleosporomycetidae</taxon>
        <taxon>Mytilinidiales</taxon>
        <taxon>Mytilinidiaceae</taxon>
        <taxon>Mytilinidion</taxon>
    </lineage>
</organism>
<feature type="transmembrane region" description="Helical" evidence="10">
    <location>
        <begin position="106"/>
        <end position="127"/>
    </location>
</feature>
<keyword evidence="14" id="KW-1185">Reference proteome</keyword>
<evidence type="ECO:0000313" key="15">
    <source>
        <dbReference type="RefSeq" id="XP_033582725.1"/>
    </source>
</evidence>
<keyword evidence="3" id="KW-0633">Potassium transport</keyword>
<feature type="transmembrane region" description="Helical" evidence="10">
    <location>
        <begin position="70"/>
        <end position="94"/>
    </location>
</feature>
<keyword evidence="8 10" id="KW-0472">Membrane</keyword>
<keyword evidence="5" id="KW-0630">Potassium</keyword>
<dbReference type="GO" id="GO:0015079">
    <property type="term" value="F:potassium ion transmembrane transporter activity"/>
    <property type="evidence" value="ECO:0007669"/>
    <property type="project" value="InterPro"/>
</dbReference>
<feature type="transmembrane region" description="Helical" evidence="10">
    <location>
        <begin position="263"/>
        <end position="283"/>
    </location>
</feature>
<accession>A0A6A6Z3N2</accession>
<reference evidence="13 15" key="1">
    <citation type="journal article" date="2020" name="Stud. Mycol.">
        <title>101 Dothideomycetes genomes: a test case for predicting lifestyles and emergence of pathogens.</title>
        <authorList>
            <person name="Haridas S."/>
            <person name="Albert R."/>
            <person name="Binder M."/>
            <person name="Bloem J."/>
            <person name="Labutti K."/>
            <person name="Salamov A."/>
            <person name="Andreopoulos B."/>
            <person name="Baker S."/>
            <person name="Barry K."/>
            <person name="Bills G."/>
            <person name="Bluhm B."/>
            <person name="Cannon C."/>
            <person name="Castanera R."/>
            <person name="Culley D."/>
            <person name="Daum C."/>
            <person name="Ezra D."/>
            <person name="Gonzalez J."/>
            <person name="Henrissat B."/>
            <person name="Kuo A."/>
            <person name="Liang C."/>
            <person name="Lipzen A."/>
            <person name="Lutzoni F."/>
            <person name="Magnuson J."/>
            <person name="Mondo S."/>
            <person name="Nolan M."/>
            <person name="Ohm R."/>
            <person name="Pangilinan J."/>
            <person name="Park H.-J."/>
            <person name="Ramirez L."/>
            <person name="Alfaro M."/>
            <person name="Sun H."/>
            <person name="Tritt A."/>
            <person name="Yoshinaga Y."/>
            <person name="Zwiers L.-H."/>
            <person name="Turgeon B."/>
            <person name="Goodwin S."/>
            <person name="Spatafora J."/>
            <person name="Crous P."/>
            <person name="Grigoriev I."/>
        </authorList>
    </citation>
    <scope>NUCLEOTIDE SEQUENCE</scope>
    <source>
        <strain evidence="13 15">CBS 304.34</strain>
    </source>
</reference>
<evidence type="ECO:0000256" key="8">
    <source>
        <dbReference type="ARBA" id="ARBA00023136"/>
    </source>
</evidence>
<evidence type="ECO:0000313" key="14">
    <source>
        <dbReference type="Proteomes" id="UP000504636"/>
    </source>
</evidence>
<dbReference type="InterPro" id="IPR053952">
    <property type="entry name" value="K_trans_C"/>
</dbReference>
<feature type="domain" description="K+ potassium transporter C-terminal" evidence="12">
    <location>
        <begin position="580"/>
        <end position="791"/>
    </location>
</feature>
<dbReference type="InterPro" id="IPR053951">
    <property type="entry name" value="K_trans_N"/>
</dbReference>
<reference evidence="15" key="3">
    <citation type="submission" date="2025-04" db="UniProtKB">
        <authorList>
            <consortium name="RefSeq"/>
        </authorList>
    </citation>
    <scope>IDENTIFICATION</scope>
    <source>
        <strain evidence="15">CBS 304.34</strain>
    </source>
</reference>
<reference evidence="15" key="2">
    <citation type="submission" date="2020-04" db="EMBL/GenBank/DDBJ databases">
        <authorList>
            <consortium name="NCBI Genome Project"/>
        </authorList>
    </citation>
    <scope>NUCLEOTIDE SEQUENCE</scope>
    <source>
        <strain evidence="15">CBS 304.34</strain>
    </source>
</reference>
<dbReference type="Pfam" id="PF22776">
    <property type="entry name" value="K_trans_C"/>
    <property type="match status" value="1"/>
</dbReference>
<feature type="transmembrane region" description="Helical" evidence="10">
    <location>
        <begin position="232"/>
        <end position="251"/>
    </location>
</feature>
<dbReference type="Proteomes" id="UP000504636">
    <property type="component" value="Unplaced"/>
</dbReference>
<dbReference type="GO" id="GO:0016020">
    <property type="term" value="C:membrane"/>
    <property type="evidence" value="ECO:0007669"/>
    <property type="project" value="UniProtKB-SubCell"/>
</dbReference>
<feature type="transmembrane region" description="Helical" evidence="10">
    <location>
        <begin position="340"/>
        <end position="360"/>
    </location>
</feature>
<evidence type="ECO:0000256" key="6">
    <source>
        <dbReference type="ARBA" id="ARBA00022989"/>
    </source>
</evidence>
<feature type="transmembrane region" description="Helical" evidence="10">
    <location>
        <begin position="489"/>
        <end position="511"/>
    </location>
</feature>
<dbReference type="OrthoDB" id="504708at2759"/>
<feature type="transmembrane region" description="Helical" evidence="10">
    <location>
        <begin position="458"/>
        <end position="482"/>
    </location>
</feature>
<proteinExistence type="predicted"/>
<dbReference type="PANTHER" id="PTHR30540">
    <property type="entry name" value="OSMOTIC STRESS POTASSIUM TRANSPORTER"/>
    <property type="match status" value="1"/>
</dbReference>
<name>A0A6A6Z3N2_9PEZI</name>
<evidence type="ECO:0000256" key="2">
    <source>
        <dbReference type="ARBA" id="ARBA00022448"/>
    </source>
</evidence>
<feature type="transmembrane region" description="Helical" evidence="10">
    <location>
        <begin position="310"/>
        <end position="328"/>
    </location>
</feature>
<dbReference type="GeneID" id="54459644"/>
<evidence type="ECO:0000259" key="12">
    <source>
        <dbReference type="Pfam" id="PF22776"/>
    </source>
</evidence>
<feature type="domain" description="K+ potassium transporter integral membrane" evidence="11">
    <location>
        <begin position="73"/>
        <end position="558"/>
    </location>
</feature>
<evidence type="ECO:0000256" key="7">
    <source>
        <dbReference type="ARBA" id="ARBA00023065"/>
    </source>
</evidence>
<dbReference type="InterPro" id="IPR003855">
    <property type="entry name" value="K+_transporter"/>
</dbReference>
<keyword evidence="2" id="KW-0813">Transport</keyword>
<evidence type="ECO:0000256" key="9">
    <source>
        <dbReference type="SAM" id="MobiDB-lite"/>
    </source>
</evidence>
<evidence type="ECO:0000256" key="5">
    <source>
        <dbReference type="ARBA" id="ARBA00022958"/>
    </source>
</evidence>
<keyword evidence="7" id="KW-0406">Ion transport</keyword>
<evidence type="ECO:0000256" key="3">
    <source>
        <dbReference type="ARBA" id="ARBA00022538"/>
    </source>
</evidence>
<dbReference type="EMBL" id="MU003693">
    <property type="protein sequence ID" value="KAF2815761.1"/>
    <property type="molecule type" value="Genomic_DNA"/>
</dbReference>
<dbReference type="RefSeq" id="XP_033582725.1">
    <property type="nucleotide sequence ID" value="XM_033718751.1"/>
</dbReference>
<feature type="compositionally biased region" description="Polar residues" evidence="9">
    <location>
        <begin position="1"/>
        <end position="14"/>
    </location>
</feature>
<feature type="transmembrane region" description="Helical" evidence="10">
    <location>
        <begin position="517"/>
        <end position="535"/>
    </location>
</feature>
<dbReference type="NCBIfam" id="TIGR00794">
    <property type="entry name" value="kup"/>
    <property type="match status" value="1"/>
</dbReference>
<comment type="subcellular location">
    <subcellularLocation>
        <location evidence="1">Membrane</location>
        <topology evidence="1">Multi-pass membrane protein</topology>
    </subcellularLocation>
</comment>
<sequence length="792" mass="88567">MQEQNDVQFSITQESGRRAPENGRVGSIYSDPSDLKMSKVRTKDIEFAEDGQDVREDDYKKKQVFKGATLFWLAYQSTGVIYGDIGTSPLYVYSSTFTSEPNKTDLLGVLSLIIWSITLIVTVKYVLIVLCADDQGEGGTFAMYSLLARFSNISEQDPKMKHTIKLERYMSTDIKPSNRYVRNFLERSSVARVLLKVLSVLGVSLILADGVLTPAQSVLGAIQGLKVVKEDISNGTIIGVSCAILVCLFLVQPFGIHRVGSVWAPIVVLWLIFNMTFGIYNLVKHDYTVFKAFSPWFAGHYLVRNKKDGWISLGGILLAFTGVEALFADLGAFSKKAIQISWLCLAYPCLLLAYIGQAAYLADDPSAYSNPFFQTVPPGMFYPSLVLSILAAIVASQAMITSSFQLLSQVMNMSYFPQIKMIYTSDKFHGQVYIPMANWLLMVGTVIVTAVYNNTTRLGHAYGVCVILVTFITTNIVAIVAIVVWRLNWVLVVAIWLPFIALDGVFLSAALTKVPDGAWFTLLLAILLATFFILWRYGKENQWRSEAKDRPRLHRFVTKGTDGKHKLSDAFGGGELTTIKGLGIFFDKAGEMVPTVYQEFLRKFEAQQEVHVFLHLRALSKPHVSEEDRYAVSRTTLVNCYRLTIRHGYNDRVISADLGEIVYTELRRAIMTFRSLPALSASESDGVASSSAVSASSDAVQSDTNSVSKLSFAIPNDASVERRIHKLDSAYKKQVVYIVGKEQLRLLAEKNNVFKRFVLYIFIWLRENTRAKISQMEVPIEKLVEVGFVKDM</sequence>
<dbReference type="PANTHER" id="PTHR30540:SF83">
    <property type="entry name" value="K+ POTASSIUM TRANSPORTER"/>
    <property type="match status" value="1"/>
</dbReference>
<dbReference type="Pfam" id="PF02705">
    <property type="entry name" value="K_trans"/>
    <property type="match status" value="1"/>
</dbReference>
<feature type="transmembrane region" description="Helical" evidence="10">
    <location>
        <begin position="428"/>
        <end position="452"/>
    </location>
</feature>
<keyword evidence="4 10" id="KW-0812">Transmembrane</keyword>